<dbReference type="InterPro" id="IPR009078">
    <property type="entry name" value="Ferritin-like_SF"/>
</dbReference>
<dbReference type="SUPFAM" id="SSF47240">
    <property type="entry name" value="Ferritin-like"/>
    <property type="match status" value="1"/>
</dbReference>
<dbReference type="InterPro" id="IPR010386">
    <property type="entry name" value="tRNA-Hydrxlase_MiaE"/>
</dbReference>
<dbReference type="PANTHER" id="PTHR42637:SF1">
    <property type="entry name" value="TRNA 2-(METHYLSULFANYL)-N(6)-ISOPENTENYLADENOSINE(37) HYDROXYLASE"/>
    <property type="match status" value="1"/>
</dbReference>
<dbReference type="Gene3D" id="1.20.1260.10">
    <property type="match status" value="1"/>
</dbReference>
<dbReference type="Proteomes" id="UP001465153">
    <property type="component" value="Unassembled WGS sequence"/>
</dbReference>
<dbReference type="CDD" id="cd07910">
    <property type="entry name" value="MiaE"/>
    <property type="match status" value="1"/>
</dbReference>
<dbReference type="EMBL" id="BAABWN010000001">
    <property type="protein sequence ID" value="GAA6166593.1"/>
    <property type="molecule type" value="Genomic_DNA"/>
</dbReference>
<proteinExistence type="predicted"/>
<protein>
    <recommendedName>
        <fullName evidence="3">tRNA-(Ms[2]io[6]A)-hydroxylase</fullName>
    </recommendedName>
</protein>
<accession>A0ABQ0A4L1</accession>
<dbReference type="RefSeq" id="WP_353301489.1">
    <property type="nucleotide sequence ID" value="NZ_BAABWN010000001.1"/>
</dbReference>
<organism evidence="1 2">
    <name type="scientific">Sessilibacter corallicola</name>
    <dbReference type="NCBI Taxonomy" id="2904075"/>
    <lineage>
        <taxon>Bacteria</taxon>
        <taxon>Pseudomonadati</taxon>
        <taxon>Pseudomonadota</taxon>
        <taxon>Gammaproteobacteria</taxon>
        <taxon>Cellvibrionales</taxon>
        <taxon>Cellvibrionaceae</taxon>
        <taxon>Sessilibacter</taxon>
    </lineage>
</organism>
<dbReference type="PANTHER" id="PTHR42637">
    <property type="entry name" value="TRNA-(MS[2]IO[6]A)-HYDROXYLASE"/>
    <property type="match status" value="1"/>
</dbReference>
<reference evidence="1 2" key="1">
    <citation type="submission" date="2024-04" db="EMBL/GenBank/DDBJ databases">
        <title>Draft genome sequence of Sessilibacter corallicola NBRC 116591.</title>
        <authorList>
            <person name="Miyakawa T."/>
            <person name="Kusuya Y."/>
            <person name="Miura T."/>
        </authorList>
    </citation>
    <scope>NUCLEOTIDE SEQUENCE [LARGE SCALE GENOMIC DNA]</scope>
    <source>
        <strain evidence="1 2">KU-00831-HH</strain>
    </source>
</reference>
<evidence type="ECO:0008006" key="3">
    <source>
        <dbReference type="Google" id="ProtNLM"/>
    </source>
</evidence>
<evidence type="ECO:0000313" key="2">
    <source>
        <dbReference type="Proteomes" id="UP001465153"/>
    </source>
</evidence>
<comment type="caution">
    <text evidence="1">The sequence shown here is derived from an EMBL/GenBank/DDBJ whole genome shotgun (WGS) entry which is preliminary data.</text>
</comment>
<dbReference type="PIRSF" id="PIRSF020736">
    <property type="entry name" value="MiaE"/>
    <property type="match status" value="1"/>
</dbReference>
<dbReference type="InterPro" id="IPR012347">
    <property type="entry name" value="Ferritin-like"/>
</dbReference>
<name>A0ABQ0A4L1_9GAMM</name>
<keyword evidence="2" id="KW-1185">Reference proteome</keyword>
<dbReference type="Pfam" id="PF06175">
    <property type="entry name" value="MiaE"/>
    <property type="match status" value="1"/>
</dbReference>
<evidence type="ECO:0000313" key="1">
    <source>
        <dbReference type="EMBL" id="GAA6166593.1"/>
    </source>
</evidence>
<sequence length="190" mass="21594">MSFLRFKTSNDWVTAVLEDFDTFLQDHAAAEKKASGMAVSMLSHYPDRVELVTAMTDLAIEEMSHFKEVVKLIYERGCILGDDQKDPYINDFRKSFRKGTNEYFLDRLLVGGIIEARGCERFALVGESLPAGKLKAFYEAIAASEGRHHELFVELAEKYFEKSVVDTRLDQLLDIEAAIVERLPIRAALH</sequence>
<gene>
    <name evidence="1" type="ORF">NBRC116591_04030</name>
</gene>